<dbReference type="Proteomes" id="UP000289856">
    <property type="component" value="Chromosome"/>
</dbReference>
<dbReference type="AlphaFoldDB" id="A0A3T1D185"/>
<gene>
    <name evidence="1" type="ORF">KCTCHS21_12590</name>
</gene>
<evidence type="ECO:0000313" key="1">
    <source>
        <dbReference type="EMBL" id="BBI31860.1"/>
    </source>
</evidence>
<protein>
    <submittedName>
        <fullName evidence="1">Uncharacterized protein</fullName>
    </submittedName>
</protein>
<dbReference type="OrthoDB" id="2988996at2"/>
<dbReference type="RefSeq" id="WP_130605961.1">
    <property type="nucleotide sequence ID" value="NZ_AP019400.1"/>
</dbReference>
<evidence type="ECO:0000313" key="2">
    <source>
        <dbReference type="Proteomes" id="UP000289856"/>
    </source>
</evidence>
<reference evidence="1 2" key="1">
    <citation type="submission" date="2019-01" db="EMBL/GenBank/DDBJ databases">
        <title>Complete genome sequence of Cohnella hallensis HS21 isolated from Korean fir (Abies koreana) rhizospheric soil.</title>
        <authorList>
            <person name="Jiang L."/>
            <person name="Kang S.W."/>
            <person name="Kim S."/>
            <person name="Jung J."/>
            <person name="Kim C.Y."/>
            <person name="Kim D.H."/>
            <person name="Kim S.W."/>
            <person name="Lee J."/>
        </authorList>
    </citation>
    <scope>NUCLEOTIDE SEQUENCE [LARGE SCALE GENOMIC DNA]</scope>
    <source>
        <strain evidence="1 2">HS21</strain>
    </source>
</reference>
<dbReference type="KEGG" id="cohn:KCTCHS21_12590"/>
<sequence length="110" mass="13380">MRTLPKQVAQVWIDDQLDLFNFAVEIGDSEWQNQILEQFKHKEVAIEELKAHRVRQELWIRFDEVNQKMLELYEQLRINDNSDRQQALKERVWELKVQRNVIGHQIREIG</sequence>
<keyword evidence="2" id="KW-1185">Reference proteome</keyword>
<dbReference type="EMBL" id="AP019400">
    <property type="protein sequence ID" value="BBI31860.1"/>
    <property type="molecule type" value="Genomic_DNA"/>
</dbReference>
<name>A0A3T1D185_9BACL</name>
<proteinExistence type="predicted"/>
<organism evidence="1 2">
    <name type="scientific">Cohnella abietis</name>
    <dbReference type="NCBI Taxonomy" id="2507935"/>
    <lineage>
        <taxon>Bacteria</taxon>
        <taxon>Bacillati</taxon>
        <taxon>Bacillota</taxon>
        <taxon>Bacilli</taxon>
        <taxon>Bacillales</taxon>
        <taxon>Paenibacillaceae</taxon>
        <taxon>Cohnella</taxon>
    </lineage>
</organism>
<accession>A0A3T1D185</accession>